<feature type="region of interest" description="Disordered" evidence="1">
    <location>
        <begin position="342"/>
        <end position="361"/>
    </location>
</feature>
<protein>
    <submittedName>
        <fullName evidence="3">Sulfotransferase family</fullName>
    </submittedName>
</protein>
<keyword evidence="2" id="KW-0812">Transmembrane</keyword>
<keyword evidence="4" id="KW-1185">Reference proteome</keyword>
<keyword evidence="2" id="KW-0472">Membrane</keyword>
<dbReference type="SUPFAM" id="SSF52540">
    <property type="entry name" value="P-loop containing nucleoside triphosphate hydrolases"/>
    <property type="match status" value="1"/>
</dbReference>
<feature type="transmembrane region" description="Helical" evidence="2">
    <location>
        <begin position="46"/>
        <end position="73"/>
    </location>
</feature>
<accession>A4ABQ0</accession>
<dbReference type="STRING" id="314285.KT71_06047"/>
<keyword evidence="2" id="KW-1133">Transmembrane helix</keyword>
<dbReference type="Proteomes" id="UP000019205">
    <property type="component" value="Chromosome"/>
</dbReference>
<dbReference type="Pfam" id="PF13469">
    <property type="entry name" value="Sulfotransfer_3"/>
    <property type="match status" value="1"/>
</dbReference>
<dbReference type="PANTHER" id="PTHR36451">
    <property type="entry name" value="PAPS-DEPENDENT SULFOTRANSFERASE STF3"/>
    <property type="match status" value="1"/>
</dbReference>
<dbReference type="GO" id="GO:0016740">
    <property type="term" value="F:transferase activity"/>
    <property type="evidence" value="ECO:0007669"/>
    <property type="project" value="UniProtKB-KW"/>
</dbReference>
<dbReference type="AlphaFoldDB" id="A4ABQ0"/>
<name>A4ABQ0_9GAMM</name>
<dbReference type="Gene3D" id="3.40.50.300">
    <property type="entry name" value="P-loop containing nucleotide triphosphate hydrolases"/>
    <property type="match status" value="1"/>
</dbReference>
<feature type="transmembrane region" description="Helical" evidence="2">
    <location>
        <begin position="12"/>
        <end position="34"/>
    </location>
</feature>
<organism evidence="3 4">
    <name type="scientific">Congregibacter litoralis KT71</name>
    <dbReference type="NCBI Taxonomy" id="314285"/>
    <lineage>
        <taxon>Bacteria</taxon>
        <taxon>Pseudomonadati</taxon>
        <taxon>Pseudomonadota</taxon>
        <taxon>Gammaproteobacteria</taxon>
        <taxon>Cellvibrionales</taxon>
        <taxon>Halieaceae</taxon>
        <taxon>Congregibacter</taxon>
    </lineage>
</organism>
<evidence type="ECO:0000313" key="3">
    <source>
        <dbReference type="EMBL" id="EAQ96563.1"/>
    </source>
</evidence>
<evidence type="ECO:0000313" key="4">
    <source>
        <dbReference type="Proteomes" id="UP000019205"/>
    </source>
</evidence>
<dbReference type="InterPro" id="IPR027417">
    <property type="entry name" value="P-loop_NTPase"/>
</dbReference>
<reference evidence="3 4" key="1">
    <citation type="journal article" date="2007" name="Proc. Natl. Acad. Sci. U.S.A.">
        <title>Characterization of a marine gammaproteobacterium capable of aerobic anoxygenic photosynthesis.</title>
        <authorList>
            <person name="Fuchs B.M."/>
            <person name="Spring S."/>
            <person name="Teeling H."/>
            <person name="Quast C."/>
            <person name="Wulf J."/>
            <person name="Schattenhofer M."/>
            <person name="Yan S."/>
            <person name="Ferriera S."/>
            <person name="Johnson J."/>
            <person name="Glockner F.O."/>
            <person name="Amann R."/>
        </authorList>
    </citation>
    <scope>NUCLEOTIDE SEQUENCE [LARGE SCALE GENOMIC DNA]</scope>
    <source>
        <strain evidence="3">KT71</strain>
    </source>
</reference>
<proteinExistence type="predicted"/>
<gene>
    <name evidence="3" type="ORF">KT71_06047</name>
</gene>
<dbReference type="InterPro" id="IPR052736">
    <property type="entry name" value="Stf3_sulfotransferase"/>
</dbReference>
<dbReference type="EMBL" id="AAOA02000004">
    <property type="protein sequence ID" value="EAQ96563.1"/>
    <property type="molecule type" value="Genomic_DNA"/>
</dbReference>
<keyword evidence="3" id="KW-0808">Transferase</keyword>
<evidence type="ECO:0000256" key="1">
    <source>
        <dbReference type="SAM" id="MobiDB-lite"/>
    </source>
</evidence>
<reference evidence="3 4" key="2">
    <citation type="journal article" date="2009" name="PLoS ONE">
        <title>The photosynthetic apparatus and its regulation in the aerobic gammaproteobacterium Congregibacter litoralis gen. nov., sp. nov.</title>
        <authorList>
            <person name="Spring S."/>
            <person name="Lunsdorf H."/>
            <person name="Fuchs B.M."/>
            <person name="Tindall B.J."/>
        </authorList>
    </citation>
    <scope>NUCLEOTIDE SEQUENCE [LARGE SCALE GENOMIC DNA]</scope>
    <source>
        <strain evidence="3">KT71</strain>
    </source>
</reference>
<dbReference type="PANTHER" id="PTHR36451:SF1">
    <property type="entry name" value="OMEGA-HYDROXY-BETA-DIHYDROMENAQUINONE-9 SULFOTRANSFERASE STF3"/>
    <property type="match status" value="1"/>
</dbReference>
<dbReference type="eggNOG" id="COG0446">
    <property type="taxonomic scope" value="Bacteria"/>
</dbReference>
<dbReference type="RefSeq" id="WP_008293629.1">
    <property type="nucleotide sequence ID" value="NZ_CM002299.1"/>
</dbReference>
<dbReference type="HOGENOM" id="CLU_059160_0_0_6"/>
<sequence length="389" mass="43664">MAPAKRGSGDALMRLFFEAMAIYTRAWLGAFGSGQRVAAPLTPRRILLLLLFPVFMIVQLLHWVCLALDHVFFPAFRRQSIHRPVFVLGVPRSGTTFLHRALADDGAFTTTRTWELLFAPSLCQRYLIRGLIGLDKLMGAPLAQVLRWLVKRGGRELEAIHAVGLDAAEEDYLALLPAAGCFFASLAFPGSSSLAALGKFNTMSEGRRRRLMDHYHALMQRHVYAHGGRQLLSKNAAFASWGDALRERFPDAVMILCIREPLRAVSSQVSSLQPARSLFATDPDGEELPRLFRQYYERWFTDLARLAIHRQALVIDQEWMAGHGDEVLDRIYSRLGRERPENAGAAATAPVSAPPHRHDPGHYDLQRESLDATLWEAYAALSRQALLQR</sequence>
<dbReference type="OrthoDB" id="9777890at2"/>
<comment type="caution">
    <text evidence="3">The sequence shown here is derived from an EMBL/GenBank/DDBJ whole genome shotgun (WGS) entry which is preliminary data.</text>
</comment>
<evidence type="ECO:0000256" key="2">
    <source>
        <dbReference type="SAM" id="Phobius"/>
    </source>
</evidence>